<dbReference type="STRING" id="178355.SAMN04488062_10675"/>
<dbReference type="EMBL" id="FNDB01000006">
    <property type="protein sequence ID" value="SDH33628.1"/>
    <property type="molecule type" value="Genomic_DNA"/>
</dbReference>
<organism evidence="2 3">
    <name type="scientific">Flavobacterium omnivorum</name>
    <dbReference type="NCBI Taxonomy" id="178355"/>
    <lineage>
        <taxon>Bacteria</taxon>
        <taxon>Pseudomonadati</taxon>
        <taxon>Bacteroidota</taxon>
        <taxon>Flavobacteriia</taxon>
        <taxon>Flavobacteriales</taxon>
        <taxon>Flavobacteriaceae</taxon>
        <taxon>Flavobacterium</taxon>
    </lineage>
</organism>
<sequence length="192" mass="20994">MSQSILDSNPNKNNMKNSFNSKVILVIAAVALGITTTNAQEVKNYDQGFRLGFGINGGLPLDSPYDYNLGADARIQYDLSKKYSITATTGFSNMFVSGKDNDLGYIPAKVGFKAFVLKDQLYLMGEAGAAFAVTNGYNKTSLLLSPAIGYATDKIDISLRYEHFNDFQVLKNEVLKDGLGQISLRLAYGFKL</sequence>
<evidence type="ECO:0008006" key="4">
    <source>
        <dbReference type="Google" id="ProtNLM"/>
    </source>
</evidence>
<feature type="chain" id="PRO_5011551904" description="Outer membrane protein beta-barrel domain-containing protein" evidence="1">
    <location>
        <begin position="40"/>
        <end position="192"/>
    </location>
</feature>
<reference evidence="3" key="1">
    <citation type="submission" date="2016-10" db="EMBL/GenBank/DDBJ databases">
        <authorList>
            <person name="Varghese N."/>
            <person name="Submissions S."/>
        </authorList>
    </citation>
    <scope>NUCLEOTIDE SEQUENCE [LARGE SCALE GENOMIC DNA]</scope>
    <source>
        <strain evidence="3">CGMCC 1.2747</strain>
    </source>
</reference>
<evidence type="ECO:0000313" key="2">
    <source>
        <dbReference type="EMBL" id="SDH33628.1"/>
    </source>
</evidence>
<name>A0A1G8BKH0_9FLAO</name>
<proteinExistence type="predicted"/>
<evidence type="ECO:0000256" key="1">
    <source>
        <dbReference type="SAM" id="SignalP"/>
    </source>
</evidence>
<gene>
    <name evidence="2" type="ORF">SAMN04488062_10675</name>
</gene>
<evidence type="ECO:0000313" key="3">
    <source>
        <dbReference type="Proteomes" id="UP000199274"/>
    </source>
</evidence>
<protein>
    <recommendedName>
        <fullName evidence="4">Outer membrane protein beta-barrel domain-containing protein</fullName>
    </recommendedName>
</protein>
<dbReference type="Proteomes" id="UP000199274">
    <property type="component" value="Unassembled WGS sequence"/>
</dbReference>
<keyword evidence="3" id="KW-1185">Reference proteome</keyword>
<accession>A0A1G8BKH0</accession>
<keyword evidence="1" id="KW-0732">Signal</keyword>
<dbReference type="RefSeq" id="WP_245705067.1">
    <property type="nucleotide sequence ID" value="NZ_FNDB01000006.1"/>
</dbReference>
<dbReference type="AlphaFoldDB" id="A0A1G8BKH0"/>
<feature type="signal peptide" evidence="1">
    <location>
        <begin position="1"/>
        <end position="39"/>
    </location>
</feature>